<name>A0A6C0CJM6_9ZZZZ</name>
<evidence type="ECO:0000256" key="1">
    <source>
        <dbReference type="SAM" id="MobiDB-lite"/>
    </source>
</evidence>
<sequence>MPVSITHFGSPDRAGGGRPGAADQSALLKALKLQTMVTVNNANRAAGIYRQANTSIHTSSSLDRAQYNANQQAIQRSIFYRPV</sequence>
<reference evidence="2" key="1">
    <citation type="journal article" date="2020" name="Nature">
        <title>Giant virus diversity and host interactions through global metagenomics.</title>
        <authorList>
            <person name="Schulz F."/>
            <person name="Roux S."/>
            <person name="Paez-Espino D."/>
            <person name="Jungbluth S."/>
            <person name="Walsh D.A."/>
            <person name="Denef V.J."/>
            <person name="McMahon K.D."/>
            <person name="Konstantinidis K.T."/>
            <person name="Eloe-Fadrosh E.A."/>
            <person name="Kyrpides N.C."/>
            <person name="Woyke T."/>
        </authorList>
    </citation>
    <scope>NUCLEOTIDE SEQUENCE</scope>
    <source>
        <strain evidence="2">GVMAG-M-3300021137-6</strain>
    </source>
</reference>
<organism evidence="2">
    <name type="scientific">viral metagenome</name>
    <dbReference type="NCBI Taxonomy" id="1070528"/>
    <lineage>
        <taxon>unclassified sequences</taxon>
        <taxon>metagenomes</taxon>
        <taxon>organismal metagenomes</taxon>
    </lineage>
</organism>
<proteinExistence type="predicted"/>
<protein>
    <submittedName>
        <fullName evidence="2">Uncharacterized protein</fullName>
    </submittedName>
</protein>
<dbReference type="AlphaFoldDB" id="A0A6C0CJM6"/>
<evidence type="ECO:0000313" key="2">
    <source>
        <dbReference type="EMBL" id="QHT03869.1"/>
    </source>
</evidence>
<dbReference type="EMBL" id="MN739420">
    <property type="protein sequence ID" value="QHT03869.1"/>
    <property type="molecule type" value="Genomic_DNA"/>
</dbReference>
<feature type="region of interest" description="Disordered" evidence="1">
    <location>
        <begin position="1"/>
        <end position="21"/>
    </location>
</feature>
<accession>A0A6C0CJM6</accession>